<evidence type="ECO:0000256" key="1">
    <source>
        <dbReference type="SAM" id="Phobius"/>
    </source>
</evidence>
<reference evidence="3" key="1">
    <citation type="submission" date="2017-01" db="EMBL/GenBank/DDBJ databases">
        <authorList>
            <person name="Varghese N."/>
            <person name="Submissions S."/>
        </authorList>
    </citation>
    <scope>NUCLEOTIDE SEQUENCE [LARGE SCALE GENOMIC DNA]</scope>
    <source>
        <strain evidence="3">DSM 21068</strain>
    </source>
</reference>
<organism evidence="2 3">
    <name type="scientific">Chryseobacterium piscicola</name>
    <dbReference type="NCBI Taxonomy" id="551459"/>
    <lineage>
        <taxon>Bacteria</taxon>
        <taxon>Pseudomonadati</taxon>
        <taxon>Bacteroidota</taxon>
        <taxon>Flavobacteriia</taxon>
        <taxon>Flavobacteriales</taxon>
        <taxon>Weeksellaceae</taxon>
        <taxon>Chryseobacterium group</taxon>
        <taxon>Chryseobacterium</taxon>
    </lineage>
</organism>
<name>A0A1N7N2A6_9FLAO</name>
<evidence type="ECO:0000313" key="3">
    <source>
        <dbReference type="Proteomes" id="UP000186246"/>
    </source>
</evidence>
<sequence>MVFIVFVAINVYAINWNLDLMEEDNSKQVFSIIAALLGIALLFVMNTWSKIGVKK</sequence>
<dbReference type="STRING" id="551459.SAMN05421796_106141"/>
<dbReference type="Proteomes" id="UP000186246">
    <property type="component" value="Unassembled WGS sequence"/>
</dbReference>
<gene>
    <name evidence="2" type="ORF">SAMN05421796_106141</name>
</gene>
<keyword evidence="1" id="KW-0472">Membrane</keyword>
<evidence type="ECO:0000313" key="2">
    <source>
        <dbReference type="EMBL" id="SIS92543.1"/>
    </source>
</evidence>
<dbReference type="AlphaFoldDB" id="A0A1N7N2A6"/>
<protein>
    <submittedName>
        <fullName evidence="2">Uncharacterized protein</fullName>
    </submittedName>
</protein>
<keyword evidence="1" id="KW-1133">Transmembrane helix</keyword>
<dbReference type="EMBL" id="FTOJ01000006">
    <property type="protein sequence ID" value="SIS92543.1"/>
    <property type="molecule type" value="Genomic_DNA"/>
</dbReference>
<keyword evidence="1" id="KW-0812">Transmembrane</keyword>
<feature type="transmembrane region" description="Helical" evidence="1">
    <location>
        <begin position="29"/>
        <end position="48"/>
    </location>
</feature>
<accession>A0A1N7N2A6</accession>
<proteinExistence type="predicted"/>